<dbReference type="PANTHER" id="PTHR43098">
    <property type="entry name" value="L-ORNITHINE N(5)-MONOOXYGENASE-RELATED"/>
    <property type="match status" value="1"/>
</dbReference>
<dbReference type="SUPFAM" id="SSF53901">
    <property type="entry name" value="Thiolase-like"/>
    <property type="match status" value="2"/>
</dbReference>
<feature type="region of interest" description="Disordered" evidence="13">
    <location>
        <begin position="1"/>
        <end position="36"/>
    </location>
</feature>
<feature type="domain" description="Thiolase C-terminal" evidence="15">
    <location>
        <begin position="892"/>
        <end position="1013"/>
    </location>
</feature>
<evidence type="ECO:0000256" key="4">
    <source>
        <dbReference type="ARBA" id="ARBA00022448"/>
    </source>
</evidence>
<dbReference type="GO" id="GO:0006869">
    <property type="term" value="P:lipid transport"/>
    <property type="evidence" value="ECO:0007669"/>
    <property type="project" value="UniProtKB-KW"/>
</dbReference>
<dbReference type="InterPro" id="IPR050775">
    <property type="entry name" value="FAD-binding_Monooxygenases"/>
</dbReference>
<evidence type="ECO:0000256" key="7">
    <source>
        <dbReference type="ARBA" id="ARBA00022827"/>
    </source>
</evidence>
<dbReference type="EMBL" id="JAGPUO010000032">
    <property type="protein sequence ID" value="KAG5655225.1"/>
    <property type="molecule type" value="Genomic_DNA"/>
</dbReference>
<dbReference type="InterPro" id="IPR036188">
    <property type="entry name" value="FAD/NAD-bd_sf"/>
</dbReference>
<keyword evidence="5" id="KW-0285">Flavoprotein</keyword>
<accession>A0A9P7GXL1</accession>
<evidence type="ECO:0000256" key="10">
    <source>
        <dbReference type="ARBA" id="ARBA00023055"/>
    </source>
</evidence>
<dbReference type="Pfam" id="PF22691">
    <property type="entry name" value="Thiolase_C_1"/>
    <property type="match status" value="1"/>
</dbReference>
<dbReference type="InterPro" id="IPR020613">
    <property type="entry name" value="Thiolase_CS"/>
</dbReference>
<dbReference type="InterPro" id="IPR016039">
    <property type="entry name" value="Thiolase-like"/>
</dbReference>
<name>A0A9P7GXL1_9HYPO</name>
<dbReference type="Gene3D" id="3.50.50.60">
    <property type="entry name" value="FAD/NAD(P)-binding domain"/>
    <property type="match status" value="2"/>
</dbReference>
<dbReference type="Pfam" id="PF24684">
    <property type="entry name" value="Vgb_lyase"/>
    <property type="match status" value="1"/>
</dbReference>
<keyword evidence="7" id="KW-0274">FAD</keyword>
<comment type="similarity">
    <text evidence="2">Belongs to the FAD-binding monooxygenase family.</text>
</comment>
<dbReference type="GO" id="GO:0016491">
    <property type="term" value="F:oxidoreductase activity"/>
    <property type="evidence" value="ECO:0007669"/>
    <property type="project" value="UniProtKB-KW"/>
</dbReference>
<reference evidence="16" key="1">
    <citation type="submission" date="2021-04" db="EMBL/GenBank/DDBJ databases">
        <title>Draft genome of Fusarium avenaceum strain F156N33, isolated from an atmospheric sample in Virginia.</title>
        <authorList>
            <person name="Yang S."/>
            <person name="Vinatzer B.A."/>
            <person name="Coleman J."/>
        </authorList>
    </citation>
    <scope>NUCLEOTIDE SEQUENCE</scope>
    <source>
        <strain evidence="16">F156N33</strain>
    </source>
</reference>
<keyword evidence="4" id="KW-0813">Transport</keyword>
<dbReference type="PROSITE" id="PS00737">
    <property type="entry name" value="THIOLASE_2"/>
    <property type="match status" value="1"/>
</dbReference>
<keyword evidence="8" id="KW-0521">NADP</keyword>
<evidence type="ECO:0000256" key="3">
    <source>
        <dbReference type="ARBA" id="ARBA00012352"/>
    </source>
</evidence>
<dbReference type="Gene3D" id="2.130.10.10">
    <property type="entry name" value="YVTN repeat-like/Quinoprotein amine dehydrogenase"/>
    <property type="match status" value="2"/>
</dbReference>
<dbReference type="NCBIfam" id="NF006102">
    <property type="entry name" value="PRK08256.1"/>
    <property type="match status" value="1"/>
</dbReference>
<dbReference type="Pfam" id="PF00108">
    <property type="entry name" value="Thiolase_N"/>
    <property type="match status" value="1"/>
</dbReference>
<dbReference type="InterPro" id="IPR015943">
    <property type="entry name" value="WD40/YVTN_repeat-like_dom_sf"/>
</dbReference>
<comment type="caution">
    <text evidence="16">The sequence shown here is derived from an EMBL/GenBank/DDBJ whole genome shotgun (WGS) entry which is preliminary data.</text>
</comment>
<evidence type="ECO:0000256" key="8">
    <source>
        <dbReference type="ARBA" id="ARBA00022857"/>
    </source>
</evidence>
<organism evidence="16 17">
    <name type="scientific">Fusarium avenaceum</name>
    <dbReference type="NCBI Taxonomy" id="40199"/>
    <lineage>
        <taxon>Eukaryota</taxon>
        <taxon>Fungi</taxon>
        <taxon>Dikarya</taxon>
        <taxon>Ascomycota</taxon>
        <taxon>Pezizomycotina</taxon>
        <taxon>Sordariomycetes</taxon>
        <taxon>Hypocreomycetidae</taxon>
        <taxon>Hypocreales</taxon>
        <taxon>Nectriaceae</taxon>
        <taxon>Fusarium</taxon>
        <taxon>Fusarium tricinctum species complex</taxon>
    </lineage>
</organism>
<evidence type="ECO:0000256" key="6">
    <source>
        <dbReference type="ARBA" id="ARBA00022679"/>
    </source>
</evidence>
<dbReference type="Gene3D" id="3.40.47.10">
    <property type="match status" value="1"/>
</dbReference>
<evidence type="ECO:0000313" key="17">
    <source>
        <dbReference type="Proteomes" id="UP000782241"/>
    </source>
</evidence>
<dbReference type="Proteomes" id="UP000782241">
    <property type="component" value="Unassembled WGS sequence"/>
</dbReference>
<feature type="compositionally biased region" description="Basic and acidic residues" evidence="13">
    <location>
        <begin position="25"/>
        <end position="36"/>
    </location>
</feature>
<evidence type="ECO:0000259" key="15">
    <source>
        <dbReference type="Pfam" id="PF22691"/>
    </source>
</evidence>
<dbReference type="GO" id="GO:0016747">
    <property type="term" value="F:acyltransferase activity, transferring groups other than amino-acyl groups"/>
    <property type="evidence" value="ECO:0007669"/>
    <property type="project" value="InterPro"/>
</dbReference>
<dbReference type="PANTHER" id="PTHR43098:SF2">
    <property type="entry name" value="FAD-BINDING MONOOXYGENASE AUSB-RELATED"/>
    <property type="match status" value="1"/>
</dbReference>
<gene>
    <name evidence="16" type="ORF">KAF25_001978</name>
</gene>
<evidence type="ECO:0000256" key="2">
    <source>
        <dbReference type="ARBA" id="ARBA00010139"/>
    </source>
</evidence>
<evidence type="ECO:0000256" key="1">
    <source>
        <dbReference type="ARBA" id="ARBA00001974"/>
    </source>
</evidence>
<evidence type="ECO:0000256" key="13">
    <source>
        <dbReference type="SAM" id="MobiDB-lite"/>
    </source>
</evidence>
<keyword evidence="9" id="KW-0560">Oxidoreductase</keyword>
<protein>
    <recommendedName>
        <fullName evidence="3">propanoyl-CoA C-acyltransferase</fullName>
        <ecNumber evidence="3">2.3.1.176</ecNumber>
    </recommendedName>
    <alternativeName>
        <fullName evidence="12">Propanoyl-CoA C-acyltransferase</fullName>
    </alternativeName>
</protein>
<evidence type="ECO:0000256" key="12">
    <source>
        <dbReference type="ARBA" id="ARBA00032316"/>
    </source>
</evidence>
<evidence type="ECO:0000256" key="11">
    <source>
        <dbReference type="ARBA" id="ARBA00023121"/>
    </source>
</evidence>
<dbReference type="InterPro" id="IPR055140">
    <property type="entry name" value="Thiolase_C_2"/>
</dbReference>
<keyword evidence="17" id="KW-1185">Reference proteome</keyword>
<dbReference type="GO" id="GO:0008289">
    <property type="term" value="F:lipid binding"/>
    <property type="evidence" value="ECO:0007669"/>
    <property type="project" value="UniProtKB-KW"/>
</dbReference>
<dbReference type="CDD" id="cd00829">
    <property type="entry name" value="SCP-x_thiolase"/>
    <property type="match status" value="1"/>
</dbReference>
<evidence type="ECO:0000256" key="5">
    <source>
        <dbReference type="ARBA" id="ARBA00022630"/>
    </source>
</evidence>
<dbReference type="EC" id="2.3.1.176" evidence="3"/>
<dbReference type="SUPFAM" id="SSF63829">
    <property type="entry name" value="Calcium-dependent phosphotriesterase"/>
    <property type="match status" value="1"/>
</dbReference>
<evidence type="ECO:0000259" key="14">
    <source>
        <dbReference type="Pfam" id="PF00108"/>
    </source>
</evidence>
<evidence type="ECO:0000313" key="16">
    <source>
        <dbReference type="EMBL" id="KAG5655225.1"/>
    </source>
</evidence>
<keyword evidence="6" id="KW-0808">Transferase</keyword>
<dbReference type="InterPro" id="IPR020616">
    <property type="entry name" value="Thiolase_N"/>
</dbReference>
<feature type="domain" description="Thiolase N-terminal" evidence="14">
    <location>
        <begin position="640"/>
        <end position="858"/>
    </location>
</feature>
<sequence>MLNDSQKHQAGPTAPAVATNGVESAQRKYEEEREKRIRRDGMAQYMDLYAHDKFKHFQADPWVQFDPVSAGPSPPQDGSRCEILIIGAGYGGLLFAVRLLQAGFRLEDIRLVDSAGGFGGTWYWNRYPGLMCDIESYIYMPLLEETGYVPTMKYTSGSELKEHAERIATTWGLEQSAWFKQRVVSLDFNDEKNEWITSIAPQLEGGKEGSTIKVRSRFTIMATGFTFIPQIPRIPGIETFQGQCFHTARWNYNATGGTPDKPEMLKLKDKRVGIIGTGATGIQVVPALVPWAKELSVFQRTPSSVDWRDNKPTDLEWARETFSKPGWQAERSRNFHVIMGGAVKKPVDMVSDGWTRMEAYHALAGTPDAECDSMEKIQEHIQRLHKLDLPRQESIRNRVEQVVKDPAKAELLKPWYPGWCKRPCFHDEYLEAFNAPNVNLVDTNGLGVERITEDGLVVAGKEYKIDTLILSTGYRSPVLFSPSGRVGLEVKGRHGLSLDTKWSEGVATLHGMMSHDFPNLFWPGLNQAGASPNFIFCIDQSAIHVSKILAHAAKSPGAVMETCPPDGYRHNLTIEPSITAEEDWTVEIVSRAGTLAANSGCTPSYFNAEGEFDREVPPEVQRKRARAAVWASSNNAFVLGVGMTKFIKPRGLRQYPDLGYEAGIKAMLDAQINYDDVEHGVACFAYGDSTSGQRVFYQFGMSSIPIVNTSNACATGSVGLYLARTLIQSGKADCVLVVGFEKMNPGSLKSVWDDRPSSSGRFAAKMRELSEPSNSPLTVQYFANAGREYMAKYGAKEEDFAEIARISHEHSQRNPYAQFQKEYSLKEIQDSATIFSPLTKLQCSPTSDGGAAAVIVSQKFLDARPHLKGQAILMAGQAFFTDSPKTFGTSSMELVGYDMSQRAAKAALAEAGVSAGDIRVCELHDCFSTNEMLLLDALGFCQPGKAHEMVRKGDITFGGKVVINPSGGLISKGHPIGATGLAQCAELTWQLRGWANTRLTDQTQSVLQHNLGLGGAVVVNVYQRADGKMSTKVSSGEVSRNSWLGYNPAVEARGISSSDADRVRSKKHRNDFALGETADKIQAVANLHLIFLTIIVDYSVTIYTMKSSFSSMLLALPLALVSASPVEHHDDSYQLHKRAANLQEYAKVSILDTPCETEFHPDQLDIAWVELIASNTILRVNVTSGEQKRFPLKNPVGLPSGMEFLPDGYLWFSEVVGNSMVRLDPKDGSMTEYPFPWTNISLIDNLPAGIRVTIDVSGNRDRGAWFTAVGLNAIGRFDIDTFEYSLYPLPHPLSAPLIMQPGPGTTMVFSEILGNRVGTIDVHTKEIKEYEIPTPLSLVQGVATDKDGLIWWTGTGGGNFGTIDVKTGKVTEIFINDIRAAGNASVVGNPLSIGSSVALSFPGPIRVGNDDKIYFVEGNLVFLGNRVAQYDPKTKKLVEFVTPTSLSGPCDLNNQQSNSIYFAEFTGGKLGRVNY</sequence>
<proteinExistence type="inferred from homology"/>
<dbReference type="Pfam" id="PF13450">
    <property type="entry name" value="NAD_binding_8"/>
    <property type="match status" value="1"/>
</dbReference>
<comment type="cofactor">
    <cofactor evidence="1">
        <name>FAD</name>
        <dbReference type="ChEBI" id="CHEBI:57692"/>
    </cofactor>
</comment>
<keyword evidence="11" id="KW-0446">Lipid-binding</keyword>
<keyword evidence="10" id="KW-0445">Lipid transport</keyword>
<dbReference type="SUPFAM" id="SSF51905">
    <property type="entry name" value="FAD/NAD(P)-binding domain"/>
    <property type="match status" value="2"/>
</dbReference>
<evidence type="ECO:0000256" key="9">
    <source>
        <dbReference type="ARBA" id="ARBA00023002"/>
    </source>
</evidence>
<dbReference type="PRINTS" id="PR00411">
    <property type="entry name" value="PNDRDTASEI"/>
</dbReference>